<feature type="compositionally biased region" description="Low complexity" evidence="1">
    <location>
        <begin position="1"/>
        <end position="46"/>
    </location>
</feature>
<protein>
    <submittedName>
        <fullName evidence="2">Esterase family protein</fullName>
    </submittedName>
</protein>
<evidence type="ECO:0000313" key="2">
    <source>
        <dbReference type="EMBL" id="NGO67687.1"/>
    </source>
</evidence>
<comment type="caution">
    <text evidence="2">The sequence shown here is derived from an EMBL/GenBank/DDBJ whole genome shotgun (WGS) entry which is preliminary data.</text>
</comment>
<dbReference type="InterPro" id="IPR000801">
    <property type="entry name" value="Esterase-like"/>
</dbReference>
<dbReference type="EMBL" id="JAAKZZ010000028">
    <property type="protein sequence ID" value="NGO67687.1"/>
    <property type="molecule type" value="Genomic_DNA"/>
</dbReference>
<dbReference type="SUPFAM" id="SSF53474">
    <property type="entry name" value="alpha/beta-Hydrolases"/>
    <property type="match status" value="1"/>
</dbReference>
<dbReference type="PANTHER" id="PTHR48098">
    <property type="entry name" value="ENTEROCHELIN ESTERASE-RELATED"/>
    <property type="match status" value="1"/>
</dbReference>
<dbReference type="InterPro" id="IPR050583">
    <property type="entry name" value="Mycobacterial_A85_antigen"/>
</dbReference>
<feature type="region of interest" description="Disordered" evidence="1">
    <location>
        <begin position="1"/>
        <end position="47"/>
    </location>
</feature>
<feature type="region of interest" description="Disordered" evidence="1">
    <location>
        <begin position="275"/>
        <end position="294"/>
    </location>
</feature>
<keyword evidence="3" id="KW-1185">Reference proteome</keyword>
<evidence type="ECO:0000256" key="1">
    <source>
        <dbReference type="SAM" id="MobiDB-lite"/>
    </source>
</evidence>
<dbReference type="Gene3D" id="3.40.50.1820">
    <property type="entry name" value="alpha/beta hydrolase"/>
    <property type="match status" value="1"/>
</dbReference>
<dbReference type="Proteomes" id="UP000477722">
    <property type="component" value="Unassembled WGS sequence"/>
</dbReference>
<dbReference type="PANTHER" id="PTHR48098:SF1">
    <property type="entry name" value="DIACYLGLYCEROL ACYLTRANSFERASE_MYCOLYLTRANSFERASE AG85A"/>
    <property type="match status" value="1"/>
</dbReference>
<dbReference type="AlphaFoldDB" id="A0A6G4WST4"/>
<evidence type="ECO:0000313" key="3">
    <source>
        <dbReference type="Proteomes" id="UP000477722"/>
    </source>
</evidence>
<accession>A0A6G4WST4</accession>
<sequence length="346" mass="36555">MAPASAWPAASPTAGSATGSAAGSAAGSATGQAAPRPGAGAAPEAAVKGVRADNGAYVTRAVRDGRRLDLTIRSTALGREGHARILLPPGPGSRTARHGLPSLWVLHGCCDSDPGWHAWTDRTDIERATARLRALVVLPEAGPVGFYSDWWNGGAGGAPAWETFHLTELRQILERGLGAGGRRAVAGLSMGGFGALSYAGRHPRMFRAAASFSGVLNTRGDEGHELVTSLLPQWGHDPLALWGDPVSQARIWRAHNPLDLVGRLPRGYPVFVAAGDGAPGPLDPPGTPPDSLERRLRPSSVDYVQRARAHGLRVTADLYAGGTHSWPYWERELHRALPMLKRVLRA</sequence>
<organism evidence="2 3">
    <name type="scientific">Streptomyces boncukensis</name>
    <dbReference type="NCBI Taxonomy" id="2711219"/>
    <lineage>
        <taxon>Bacteria</taxon>
        <taxon>Bacillati</taxon>
        <taxon>Actinomycetota</taxon>
        <taxon>Actinomycetes</taxon>
        <taxon>Kitasatosporales</taxon>
        <taxon>Streptomycetaceae</taxon>
        <taxon>Streptomyces</taxon>
    </lineage>
</organism>
<proteinExistence type="predicted"/>
<dbReference type="InterPro" id="IPR029058">
    <property type="entry name" value="AB_hydrolase_fold"/>
</dbReference>
<name>A0A6G4WST4_9ACTN</name>
<reference evidence="2 3" key="1">
    <citation type="submission" date="2020-02" db="EMBL/GenBank/DDBJ databases">
        <title>Whole-genome analyses of novel actinobacteria.</title>
        <authorList>
            <person name="Sahin N."/>
            <person name="Tatar D."/>
        </authorList>
    </citation>
    <scope>NUCLEOTIDE SEQUENCE [LARGE SCALE GENOMIC DNA]</scope>
    <source>
        <strain evidence="2 3">SB3404</strain>
    </source>
</reference>
<dbReference type="Pfam" id="PF00756">
    <property type="entry name" value="Esterase"/>
    <property type="match status" value="1"/>
</dbReference>
<dbReference type="GO" id="GO:0016747">
    <property type="term" value="F:acyltransferase activity, transferring groups other than amino-acyl groups"/>
    <property type="evidence" value="ECO:0007669"/>
    <property type="project" value="TreeGrafter"/>
</dbReference>
<gene>
    <name evidence="2" type="ORF">G5C65_04815</name>
</gene>